<keyword evidence="5" id="KW-0408">Iron</keyword>
<dbReference type="EMBL" id="JAVRHX010000006">
    <property type="protein sequence ID" value="MDT0596287.1"/>
    <property type="molecule type" value="Genomic_DNA"/>
</dbReference>
<dbReference type="Proteomes" id="UP001253545">
    <property type="component" value="Unassembled WGS sequence"/>
</dbReference>
<keyword evidence="3" id="KW-0223">Dioxygenase</keyword>
<evidence type="ECO:0000256" key="2">
    <source>
        <dbReference type="ARBA" id="ARBA00022723"/>
    </source>
</evidence>
<dbReference type="Pfam" id="PF20514">
    <property type="entry name" value="WHD_ROXA"/>
    <property type="match status" value="1"/>
</dbReference>
<proteinExistence type="predicted"/>
<evidence type="ECO:0000256" key="3">
    <source>
        <dbReference type="ARBA" id="ARBA00022964"/>
    </source>
</evidence>
<dbReference type="InterPro" id="IPR046799">
    <property type="entry name" value="ROXA-like_wH"/>
</dbReference>
<evidence type="ECO:0000256" key="1">
    <source>
        <dbReference type="ARBA" id="ARBA00001954"/>
    </source>
</evidence>
<reference evidence="7 8" key="1">
    <citation type="submission" date="2023-09" db="EMBL/GenBank/DDBJ databases">
        <authorList>
            <person name="Rey-Velasco X."/>
        </authorList>
    </citation>
    <scope>NUCLEOTIDE SEQUENCE [LARGE SCALE GENOMIC DNA]</scope>
    <source>
        <strain evidence="7 8">P117</strain>
    </source>
</reference>
<name>A0ABU2ZY01_9ALTE</name>
<evidence type="ECO:0000313" key="7">
    <source>
        <dbReference type="EMBL" id="MDT0596287.1"/>
    </source>
</evidence>
<keyword evidence="4" id="KW-0560">Oxidoreductase</keyword>
<evidence type="ECO:0000259" key="6">
    <source>
        <dbReference type="PROSITE" id="PS51184"/>
    </source>
</evidence>
<dbReference type="InterPro" id="IPR039994">
    <property type="entry name" value="NO66-like"/>
</dbReference>
<dbReference type="Gene3D" id="3.40.366.30">
    <property type="entry name" value="50S ribosomal protein L16 arginine hydroxylase, Chain A, Domain 2"/>
    <property type="match status" value="1"/>
</dbReference>
<evidence type="ECO:0000256" key="5">
    <source>
        <dbReference type="ARBA" id="ARBA00023004"/>
    </source>
</evidence>
<comment type="cofactor">
    <cofactor evidence="1">
        <name>Fe(2+)</name>
        <dbReference type="ChEBI" id="CHEBI:29033"/>
    </cofactor>
</comment>
<gene>
    <name evidence="7" type="ORF">RM552_15640</name>
</gene>
<accession>A0ABU2ZY01</accession>
<dbReference type="PANTHER" id="PTHR13096">
    <property type="entry name" value="MINA53 MYC INDUCED NUCLEAR ANTIGEN"/>
    <property type="match status" value="1"/>
</dbReference>
<dbReference type="PANTHER" id="PTHR13096:SF8">
    <property type="entry name" value="RIBOSOMAL OXYGENASE 1"/>
    <property type="match status" value="1"/>
</dbReference>
<dbReference type="PROSITE" id="PS51184">
    <property type="entry name" value="JMJC"/>
    <property type="match status" value="1"/>
</dbReference>
<dbReference type="SMART" id="SM00558">
    <property type="entry name" value="JmjC"/>
    <property type="match status" value="1"/>
</dbReference>
<feature type="domain" description="JmjC" evidence="6">
    <location>
        <begin position="101"/>
        <end position="230"/>
    </location>
</feature>
<comment type="caution">
    <text evidence="7">The sequence shown here is derived from an EMBL/GenBank/DDBJ whole genome shotgun (WGS) entry which is preliminary data.</text>
</comment>
<keyword evidence="2" id="KW-0479">Metal-binding</keyword>
<protein>
    <submittedName>
        <fullName evidence="7">Cupin domain-containing protein</fullName>
    </submittedName>
</protein>
<keyword evidence="8" id="KW-1185">Reference proteome</keyword>
<dbReference type="Gene3D" id="2.60.120.650">
    <property type="entry name" value="Cupin"/>
    <property type="match status" value="1"/>
</dbReference>
<evidence type="ECO:0000256" key="4">
    <source>
        <dbReference type="ARBA" id="ARBA00023002"/>
    </source>
</evidence>
<organism evidence="7 8">
    <name type="scientific">Glaciecola petra</name>
    <dbReference type="NCBI Taxonomy" id="3075602"/>
    <lineage>
        <taxon>Bacteria</taxon>
        <taxon>Pseudomonadati</taxon>
        <taxon>Pseudomonadota</taxon>
        <taxon>Gammaproteobacteria</taxon>
        <taxon>Alteromonadales</taxon>
        <taxon>Alteromonadaceae</taxon>
        <taxon>Glaciecola</taxon>
    </lineage>
</organism>
<dbReference type="RefSeq" id="WP_311369813.1">
    <property type="nucleotide sequence ID" value="NZ_JAVRHX010000006.1"/>
</dbReference>
<evidence type="ECO:0000313" key="8">
    <source>
        <dbReference type="Proteomes" id="UP001253545"/>
    </source>
</evidence>
<sequence>MKNNMYVLTEFNSAHFLQEFWQKKPCVIKQFIGNFEDPIDEHDLAGLAQENGVDSRIVSKNIQADGSTDWSVEQGPFVDYSEICKGAWSLLVQGVDKCIPVIEELTESVAFIPYWRMDDVMVSFSTAQAGVGPHIDEYDVFIVQGKGSRRWQVGLPSENEQENLMPHPLLKQIKGFVPVIDEILAPGDAVYIPPKHPHNGLALENCLNYSIGFRAPTDLEVLTALLDEEDLSGEQTRYSDPNLSTLRSIDAPSGLVSNSEVLRIKQLIVNRLSSDTLDNILLKSLSRQQLPYIEASTEYLMHDLILLCQQDTIIERMPGVRPLYSEQLREEGFTFFIDGHSFCVEKTLRAKAQALLEHKYTKMNLDSDNSNDKQEWHNLLLELINLGYWQPILD</sequence>
<dbReference type="InterPro" id="IPR003347">
    <property type="entry name" value="JmjC_dom"/>
</dbReference>
<dbReference type="Pfam" id="PF08007">
    <property type="entry name" value="JmjC_2"/>
    <property type="match status" value="1"/>
</dbReference>
<dbReference type="SUPFAM" id="SSF51197">
    <property type="entry name" value="Clavaminate synthase-like"/>
    <property type="match status" value="1"/>
</dbReference>